<gene>
    <name evidence="8" type="ORF">GETHED_11540</name>
</gene>
<dbReference type="Proteomes" id="UP001165044">
    <property type="component" value="Unassembled WGS sequence"/>
</dbReference>
<evidence type="ECO:0000313" key="8">
    <source>
        <dbReference type="EMBL" id="GLH66790.1"/>
    </source>
</evidence>
<dbReference type="InterPro" id="IPR017441">
    <property type="entry name" value="Protein_kinase_ATP_BS"/>
</dbReference>
<dbReference type="SMART" id="SM00220">
    <property type="entry name" value="S_TKc"/>
    <property type="match status" value="1"/>
</dbReference>
<dbReference type="SUPFAM" id="SSF56112">
    <property type="entry name" value="Protein kinase-like (PK-like)"/>
    <property type="match status" value="1"/>
</dbReference>
<keyword evidence="9" id="KW-1185">Reference proteome</keyword>
<dbReference type="InterPro" id="IPR013229">
    <property type="entry name" value="PEGA"/>
</dbReference>
<evidence type="ECO:0000256" key="3">
    <source>
        <dbReference type="ARBA" id="ARBA00022777"/>
    </source>
</evidence>
<dbReference type="PROSITE" id="PS50011">
    <property type="entry name" value="PROTEIN_KINASE_DOM"/>
    <property type="match status" value="1"/>
</dbReference>
<name>A0ABQ5PWF2_9BACT</name>
<evidence type="ECO:0000259" key="7">
    <source>
        <dbReference type="PROSITE" id="PS50011"/>
    </source>
</evidence>
<dbReference type="Gene3D" id="3.30.200.20">
    <property type="entry name" value="Phosphorylase Kinase, domain 1"/>
    <property type="match status" value="1"/>
</dbReference>
<dbReference type="RefSeq" id="WP_285607397.1">
    <property type="nucleotide sequence ID" value="NZ_BSDC01000001.1"/>
</dbReference>
<organism evidence="8 9">
    <name type="scientific">Geothrix edaphica</name>
    <dbReference type="NCBI Taxonomy" id="2927976"/>
    <lineage>
        <taxon>Bacteria</taxon>
        <taxon>Pseudomonadati</taxon>
        <taxon>Acidobacteriota</taxon>
        <taxon>Holophagae</taxon>
        <taxon>Holophagales</taxon>
        <taxon>Holophagaceae</taxon>
        <taxon>Geothrix</taxon>
    </lineage>
</organism>
<dbReference type="PROSITE" id="PS00108">
    <property type="entry name" value="PROTEIN_KINASE_ST"/>
    <property type="match status" value="1"/>
</dbReference>
<comment type="caution">
    <text evidence="8">The sequence shown here is derived from an EMBL/GenBank/DDBJ whole genome shotgun (WGS) entry which is preliminary data.</text>
</comment>
<dbReference type="EMBL" id="BSDC01000001">
    <property type="protein sequence ID" value="GLH66790.1"/>
    <property type="molecule type" value="Genomic_DNA"/>
</dbReference>
<accession>A0ABQ5PWF2</accession>
<evidence type="ECO:0000256" key="4">
    <source>
        <dbReference type="ARBA" id="ARBA00022840"/>
    </source>
</evidence>
<dbReference type="Gene3D" id="1.10.510.10">
    <property type="entry name" value="Transferase(Phosphotransferase) domain 1"/>
    <property type="match status" value="1"/>
</dbReference>
<evidence type="ECO:0000256" key="1">
    <source>
        <dbReference type="ARBA" id="ARBA00022679"/>
    </source>
</evidence>
<feature type="transmembrane region" description="Helical" evidence="6">
    <location>
        <begin position="305"/>
        <end position="323"/>
    </location>
</feature>
<dbReference type="InterPro" id="IPR011009">
    <property type="entry name" value="Kinase-like_dom_sf"/>
</dbReference>
<evidence type="ECO:0000256" key="6">
    <source>
        <dbReference type="SAM" id="Phobius"/>
    </source>
</evidence>
<keyword evidence="2 5" id="KW-0547">Nucleotide-binding</keyword>
<dbReference type="PROSITE" id="PS00107">
    <property type="entry name" value="PROTEIN_KINASE_ATP"/>
    <property type="match status" value="1"/>
</dbReference>
<dbReference type="Pfam" id="PF00069">
    <property type="entry name" value="Pkinase"/>
    <property type="match status" value="1"/>
</dbReference>
<dbReference type="Pfam" id="PF08308">
    <property type="entry name" value="PEGA"/>
    <property type="match status" value="2"/>
</dbReference>
<feature type="binding site" evidence="5">
    <location>
        <position position="40"/>
    </location>
    <ligand>
        <name>ATP</name>
        <dbReference type="ChEBI" id="CHEBI:30616"/>
    </ligand>
</feature>
<feature type="domain" description="Protein kinase" evidence="7">
    <location>
        <begin position="11"/>
        <end position="262"/>
    </location>
</feature>
<keyword evidence="1" id="KW-0808">Transferase</keyword>
<dbReference type="InterPro" id="IPR008271">
    <property type="entry name" value="Ser/Thr_kinase_AS"/>
</dbReference>
<evidence type="ECO:0000256" key="2">
    <source>
        <dbReference type="ARBA" id="ARBA00022741"/>
    </source>
</evidence>
<evidence type="ECO:0000313" key="9">
    <source>
        <dbReference type="Proteomes" id="UP001165044"/>
    </source>
</evidence>
<reference evidence="8" key="1">
    <citation type="journal article" date="2023" name="Antonie Van Leeuwenhoek">
        <title>Mesoterricola silvestris gen. nov., sp. nov., Mesoterricola sediminis sp. nov., Geothrix oryzae sp. nov., Geothrix edaphica sp. nov., Geothrix rubra sp. nov., and Geothrix limicola sp. nov., six novel members of Acidobacteriota isolated from soils.</title>
        <authorList>
            <person name="Itoh H."/>
            <person name="Sugisawa Y."/>
            <person name="Mise K."/>
            <person name="Xu Z."/>
            <person name="Kuniyasu M."/>
            <person name="Ushijima N."/>
            <person name="Kawano K."/>
            <person name="Kobayashi E."/>
            <person name="Shiratori Y."/>
            <person name="Masuda Y."/>
            <person name="Senoo K."/>
        </authorList>
    </citation>
    <scope>NUCLEOTIDE SEQUENCE</scope>
    <source>
        <strain evidence="8">Red802</strain>
    </source>
</reference>
<keyword evidence="4 5" id="KW-0067">ATP-binding</keyword>
<proteinExistence type="predicted"/>
<dbReference type="InterPro" id="IPR000719">
    <property type="entry name" value="Prot_kinase_dom"/>
</dbReference>
<dbReference type="PANTHER" id="PTHR43289:SF6">
    <property type="entry name" value="SERINE_THREONINE-PROTEIN KINASE NEKL-3"/>
    <property type="match status" value="1"/>
</dbReference>
<keyword evidence="6" id="KW-0472">Membrane</keyword>
<keyword evidence="3" id="KW-0418">Kinase</keyword>
<dbReference type="PANTHER" id="PTHR43289">
    <property type="entry name" value="MITOGEN-ACTIVATED PROTEIN KINASE KINASE KINASE 20-RELATED"/>
    <property type="match status" value="1"/>
</dbReference>
<sequence>MSLDPSTIGRFKVLGTLGSGAMGTVYLAEDPLLKRALAIKVVREGTGDAEVLLRFKREAEISARLNHPNAITVFDVGEVPDLGPYLVMEYVEGESLSDRIRRGSLDPDEVVGLLIQAADALAAVHGLGILHRDIKPDNFMVAKDGRLKLMDFGIARGDQGRLTTSSAFLGTPAYAAPEVLNGARATAASDQWALVLTAFEMLTGTLPFAADSVGATLYRIAHEPPVWPPEFNPDLAAVFGKALDKDPGKRFADLTAFLRALIEALPLEPVRRVAHLAQLDSTAPVKATGTLRIERMVPAAAQNRWLWGGGVLIAALGLGFFIFRSEPSRVLSIESKPGGAEVFLDGTSLGRTPLRQVVVKGKADLLRLEKPDFLPLAYHLKAEDKDLALRLQPAPFHVQVASEPAGAEIFLDGEPKGRTPAAIEIPGEGSHQLRLDLEGYQSWLVVPERRKPLPDPIHLQKHRGKKGSGDGKIRKFFKGIFQ</sequence>
<keyword evidence="6" id="KW-1133">Transmembrane helix</keyword>
<protein>
    <recommendedName>
        <fullName evidence="7">Protein kinase domain-containing protein</fullName>
    </recommendedName>
</protein>
<evidence type="ECO:0000256" key="5">
    <source>
        <dbReference type="PROSITE-ProRule" id="PRU10141"/>
    </source>
</evidence>
<dbReference type="CDD" id="cd14014">
    <property type="entry name" value="STKc_PknB_like"/>
    <property type="match status" value="1"/>
</dbReference>
<keyword evidence="6" id="KW-0812">Transmembrane</keyword>